<gene>
    <name evidence="2 4" type="ORF">P152DRAFT_472933</name>
</gene>
<accession>A0A6G1G5G1</accession>
<dbReference type="GeneID" id="54421761"/>
<feature type="compositionally biased region" description="Basic and acidic residues" evidence="1">
    <location>
        <begin position="54"/>
        <end position="64"/>
    </location>
</feature>
<name>A0A6G1G5G1_9PEZI</name>
<evidence type="ECO:0000313" key="4">
    <source>
        <dbReference type="RefSeq" id="XP_033534812.1"/>
    </source>
</evidence>
<evidence type="ECO:0000256" key="1">
    <source>
        <dbReference type="SAM" id="MobiDB-lite"/>
    </source>
</evidence>
<protein>
    <submittedName>
        <fullName evidence="2 4">Uncharacterized protein</fullName>
    </submittedName>
</protein>
<feature type="compositionally biased region" description="Basic and acidic residues" evidence="1">
    <location>
        <begin position="30"/>
        <end position="47"/>
    </location>
</feature>
<dbReference type="RefSeq" id="XP_033534812.1">
    <property type="nucleotide sequence ID" value="XM_033681191.1"/>
</dbReference>
<sequence>MREDYYDSMPIIEVDKQIDQLLDNPGVDSSDGHRPTDPGHKGHDRTLRALGADPPREEVRLEQG</sequence>
<organism evidence="2">
    <name type="scientific">Eremomyces bilateralis CBS 781.70</name>
    <dbReference type="NCBI Taxonomy" id="1392243"/>
    <lineage>
        <taxon>Eukaryota</taxon>
        <taxon>Fungi</taxon>
        <taxon>Dikarya</taxon>
        <taxon>Ascomycota</taxon>
        <taxon>Pezizomycotina</taxon>
        <taxon>Dothideomycetes</taxon>
        <taxon>Dothideomycetes incertae sedis</taxon>
        <taxon>Eremomycetales</taxon>
        <taxon>Eremomycetaceae</taxon>
        <taxon>Eremomyces</taxon>
    </lineage>
</organism>
<reference evidence="2 4" key="1">
    <citation type="submission" date="2020-01" db="EMBL/GenBank/DDBJ databases">
        <authorList>
            <consortium name="DOE Joint Genome Institute"/>
            <person name="Haridas S."/>
            <person name="Albert R."/>
            <person name="Binder M."/>
            <person name="Bloem J."/>
            <person name="Labutti K."/>
            <person name="Salamov A."/>
            <person name="Andreopoulos B."/>
            <person name="Baker S.E."/>
            <person name="Barry K."/>
            <person name="Bills G."/>
            <person name="Bluhm B.H."/>
            <person name="Cannon C."/>
            <person name="Castanera R."/>
            <person name="Culley D.E."/>
            <person name="Daum C."/>
            <person name="Ezra D."/>
            <person name="Gonzalez J.B."/>
            <person name="Henrissat B."/>
            <person name="Kuo A."/>
            <person name="Liang C."/>
            <person name="Lipzen A."/>
            <person name="Lutzoni F."/>
            <person name="Magnuson J."/>
            <person name="Mondo S."/>
            <person name="Nolan M."/>
            <person name="Ohm R."/>
            <person name="Pangilinan J."/>
            <person name="Park H.-J."/>
            <person name="Ramirez L."/>
            <person name="Alfaro M."/>
            <person name="Sun H."/>
            <person name="Tritt A."/>
            <person name="Yoshinaga Y."/>
            <person name="Zwiers L.-H."/>
            <person name="Turgeon B.G."/>
            <person name="Goodwin S.B."/>
            <person name="Spatafora J.W."/>
            <person name="Crous P.W."/>
            <person name="Grigoriev I.V."/>
        </authorList>
    </citation>
    <scope>NUCLEOTIDE SEQUENCE</scope>
    <source>
        <strain evidence="2 4">CBS 781.70</strain>
    </source>
</reference>
<reference evidence="4" key="2">
    <citation type="submission" date="2020-04" db="EMBL/GenBank/DDBJ databases">
        <authorList>
            <consortium name="NCBI Genome Project"/>
        </authorList>
    </citation>
    <scope>NUCLEOTIDE SEQUENCE</scope>
    <source>
        <strain evidence="4">CBS 781.70</strain>
    </source>
</reference>
<evidence type="ECO:0000313" key="2">
    <source>
        <dbReference type="EMBL" id="KAF1813181.1"/>
    </source>
</evidence>
<dbReference type="AlphaFoldDB" id="A0A6G1G5G1"/>
<dbReference type="Proteomes" id="UP000504638">
    <property type="component" value="Unplaced"/>
</dbReference>
<reference evidence="4" key="3">
    <citation type="submission" date="2025-04" db="UniProtKB">
        <authorList>
            <consortium name="RefSeq"/>
        </authorList>
    </citation>
    <scope>IDENTIFICATION</scope>
    <source>
        <strain evidence="4">CBS 781.70</strain>
    </source>
</reference>
<evidence type="ECO:0000313" key="3">
    <source>
        <dbReference type="Proteomes" id="UP000504638"/>
    </source>
</evidence>
<proteinExistence type="predicted"/>
<feature type="region of interest" description="Disordered" evidence="1">
    <location>
        <begin position="22"/>
        <end position="64"/>
    </location>
</feature>
<keyword evidence="3" id="KW-1185">Reference proteome</keyword>
<dbReference type="EMBL" id="ML975155">
    <property type="protein sequence ID" value="KAF1813181.1"/>
    <property type="molecule type" value="Genomic_DNA"/>
</dbReference>